<organism evidence="4 5">
    <name type="scientific">Vanilla planifolia</name>
    <name type="common">Vanilla</name>
    <dbReference type="NCBI Taxonomy" id="51239"/>
    <lineage>
        <taxon>Eukaryota</taxon>
        <taxon>Viridiplantae</taxon>
        <taxon>Streptophyta</taxon>
        <taxon>Embryophyta</taxon>
        <taxon>Tracheophyta</taxon>
        <taxon>Spermatophyta</taxon>
        <taxon>Magnoliopsida</taxon>
        <taxon>Liliopsida</taxon>
        <taxon>Asparagales</taxon>
        <taxon>Orchidaceae</taxon>
        <taxon>Vanilloideae</taxon>
        <taxon>Vanilleae</taxon>
        <taxon>Vanilla</taxon>
    </lineage>
</organism>
<evidence type="ECO:0000313" key="5">
    <source>
        <dbReference type="Proteomes" id="UP000639772"/>
    </source>
</evidence>
<evidence type="ECO:0000256" key="1">
    <source>
        <dbReference type="ARBA" id="ARBA00004123"/>
    </source>
</evidence>
<keyword evidence="2" id="KW-0539">Nucleus</keyword>
<dbReference type="InterPro" id="IPR052464">
    <property type="entry name" value="Synovial_Prolif_Regulator"/>
</dbReference>
<dbReference type="Proteomes" id="UP000639772">
    <property type="component" value="Chromosome 6"/>
</dbReference>
<dbReference type="OrthoDB" id="2156856at2759"/>
<name>A0A835QST9_VANPL</name>
<dbReference type="PANTHER" id="PTHR23424">
    <property type="entry name" value="SERUM AMYLOID A"/>
    <property type="match status" value="1"/>
</dbReference>
<protein>
    <submittedName>
        <fullName evidence="4">Uncharacterized protein</fullName>
    </submittedName>
</protein>
<accession>A0A835QST9</accession>
<comment type="caution">
    <text evidence="4">The sequence shown here is derived from an EMBL/GenBank/DDBJ whole genome shotgun (WGS) entry which is preliminary data.</text>
</comment>
<evidence type="ECO:0000256" key="2">
    <source>
        <dbReference type="ARBA" id="ARBA00023242"/>
    </source>
</evidence>
<sequence length="308" mass="35016">MGRVNAWDKLNGSFGGISVLVAGYVQLQAYEHVVWLLTSCLQGRRSGDMGKSNPFEEACERIIWIAENTLNTMLLEKVVEVVELLLLSLFIGYGIEQKIIKIRFGRAYELSNLEDKLVAERTCIIDQILCLVEALSTLDYNMEKVFAREELYQLICRVIKLPEKFEFTCSRVSAVVIIANLLVDGQHFASQLSQDYEFIEALLDTIPLVSDDSQARDAIWCILSGLLPRIQSTISAVSLSIFLHQSLSRNPISSRKISRAILLRLNLPMEKQHFSNSHNPVENCMRRGGMARTEARKNCRWSSLWGEW</sequence>
<evidence type="ECO:0000313" key="4">
    <source>
        <dbReference type="EMBL" id="KAG0478986.1"/>
    </source>
</evidence>
<dbReference type="EMBL" id="JADCNM010000006">
    <property type="protein sequence ID" value="KAG0478986.1"/>
    <property type="molecule type" value="Genomic_DNA"/>
</dbReference>
<comment type="subcellular location">
    <subcellularLocation>
        <location evidence="1">Nucleus</location>
    </subcellularLocation>
</comment>
<proteinExistence type="inferred from homology"/>
<gene>
    <name evidence="4" type="ORF">HPP92_013705</name>
</gene>
<dbReference type="PANTHER" id="PTHR23424:SF23">
    <property type="entry name" value="PROTEIN SAAL1"/>
    <property type="match status" value="1"/>
</dbReference>
<reference evidence="4 5" key="1">
    <citation type="journal article" date="2020" name="Nat. Food">
        <title>A phased Vanilla planifolia genome enables genetic improvement of flavour and production.</title>
        <authorList>
            <person name="Hasing T."/>
            <person name="Tang H."/>
            <person name="Brym M."/>
            <person name="Khazi F."/>
            <person name="Huang T."/>
            <person name="Chambers A.H."/>
        </authorList>
    </citation>
    <scope>NUCLEOTIDE SEQUENCE [LARGE SCALE GENOMIC DNA]</scope>
    <source>
        <tissue evidence="4">Leaf</tissue>
    </source>
</reference>
<dbReference type="GO" id="GO:0005634">
    <property type="term" value="C:nucleus"/>
    <property type="evidence" value="ECO:0007669"/>
    <property type="project" value="UniProtKB-SubCell"/>
</dbReference>
<comment type="similarity">
    <text evidence="3">Belongs to the SAAL1 family.</text>
</comment>
<dbReference type="AlphaFoldDB" id="A0A835QST9"/>
<evidence type="ECO:0000256" key="3">
    <source>
        <dbReference type="ARBA" id="ARBA00038401"/>
    </source>
</evidence>